<organism evidence="3">
    <name type="scientific">Cyprideis torosa</name>
    <dbReference type="NCBI Taxonomy" id="163714"/>
    <lineage>
        <taxon>Eukaryota</taxon>
        <taxon>Metazoa</taxon>
        <taxon>Ecdysozoa</taxon>
        <taxon>Arthropoda</taxon>
        <taxon>Crustacea</taxon>
        <taxon>Oligostraca</taxon>
        <taxon>Ostracoda</taxon>
        <taxon>Podocopa</taxon>
        <taxon>Podocopida</taxon>
        <taxon>Cytherocopina</taxon>
        <taxon>Cytheroidea</taxon>
        <taxon>Cytherideidae</taxon>
        <taxon>Cyprideis</taxon>
    </lineage>
</organism>
<evidence type="ECO:0000256" key="1">
    <source>
        <dbReference type="SAM" id="MobiDB-lite"/>
    </source>
</evidence>
<dbReference type="PROSITE" id="PS51257">
    <property type="entry name" value="PROKAR_LIPOPROTEIN"/>
    <property type="match status" value="1"/>
</dbReference>
<feature type="compositionally biased region" description="Polar residues" evidence="1">
    <location>
        <begin position="158"/>
        <end position="167"/>
    </location>
</feature>
<gene>
    <name evidence="3" type="ORF">CTOB1V02_LOCUS5349</name>
</gene>
<name>A0A7R8WEH3_9CRUS</name>
<dbReference type="InterPro" id="IPR016187">
    <property type="entry name" value="CTDL_fold"/>
</dbReference>
<feature type="compositionally biased region" description="Basic and acidic residues" evidence="1">
    <location>
        <begin position="141"/>
        <end position="156"/>
    </location>
</feature>
<accession>A0A7R8WEH3</accession>
<dbReference type="OrthoDB" id="6133475at2759"/>
<evidence type="ECO:0000259" key="2">
    <source>
        <dbReference type="Pfam" id="PF00059"/>
    </source>
</evidence>
<dbReference type="SUPFAM" id="SSF56436">
    <property type="entry name" value="C-type lectin-like"/>
    <property type="match status" value="1"/>
</dbReference>
<dbReference type="InterPro" id="IPR001304">
    <property type="entry name" value="C-type_lectin-like"/>
</dbReference>
<dbReference type="AlphaFoldDB" id="A0A7R8WEH3"/>
<dbReference type="Pfam" id="PF00059">
    <property type="entry name" value="Lectin_C"/>
    <property type="match status" value="1"/>
</dbReference>
<proteinExistence type="predicted"/>
<evidence type="ECO:0000313" key="3">
    <source>
        <dbReference type="EMBL" id="CAD7227442.1"/>
    </source>
</evidence>
<protein>
    <recommendedName>
        <fullName evidence="2">C-type lectin domain-containing protein</fullName>
    </recommendedName>
</protein>
<dbReference type="CDD" id="cd00037">
    <property type="entry name" value="CLECT"/>
    <property type="match status" value="1"/>
</dbReference>
<sequence>MKAAHFGKMDVQVPCGMLGSCMRNTLIRNVVAFEEVANEVLPDCYLKPVGELINPGGTAESGFNSEKATWQEAIHRCVRMNGLLFTSDDREDVNALQRELWRREAQGEYWIGAFYNWKQGSWVWGTNGHRGGKSVGANPSQKEDMRDNRRDGRFTRTAEPSRSPMTSATWGYGESPLLCSLVLCSAALVLL</sequence>
<reference evidence="3" key="1">
    <citation type="submission" date="2020-11" db="EMBL/GenBank/DDBJ databases">
        <authorList>
            <person name="Tran Van P."/>
        </authorList>
    </citation>
    <scope>NUCLEOTIDE SEQUENCE</scope>
</reference>
<dbReference type="Gene3D" id="3.10.100.10">
    <property type="entry name" value="Mannose-Binding Protein A, subunit A"/>
    <property type="match status" value="1"/>
</dbReference>
<feature type="region of interest" description="Disordered" evidence="1">
    <location>
        <begin position="128"/>
        <end position="167"/>
    </location>
</feature>
<feature type="domain" description="C-type lectin" evidence="2">
    <location>
        <begin position="67"/>
        <end position="131"/>
    </location>
</feature>
<dbReference type="EMBL" id="OB661143">
    <property type="protein sequence ID" value="CAD7227442.1"/>
    <property type="molecule type" value="Genomic_DNA"/>
</dbReference>
<dbReference type="InterPro" id="IPR016186">
    <property type="entry name" value="C-type_lectin-like/link_sf"/>
</dbReference>